<organism evidence="1 2">
    <name type="scientific">Clostridium sulfidigenes</name>
    <dbReference type="NCBI Taxonomy" id="318464"/>
    <lineage>
        <taxon>Bacteria</taxon>
        <taxon>Bacillati</taxon>
        <taxon>Bacillota</taxon>
        <taxon>Clostridia</taxon>
        <taxon>Eubacteriales</taxon>
        <taxon>Clostridiaceae</taxon>
        <taxon>Clostridium</taxon>
    </lineage>
</organism>
<dbReference type="AlphaFoldDB" id="A0A084JE13"/>
<dbReference type="Proteomes" id="UP000028542">
    <property type="component" value="Unassembled WGS sequence"/>
</dbReference>
<gene>
    <name evidence="1" type="ORF">IO99_06295</name>
</gene>
<reference evidence="1 2" key="1">
    <citation type="submission" date="2014-07" db="EMBL/GenBank/DDBJ databases">
        <title>Draft genome of Clostridium sulfidigenes 113A isolated from sediments associated with methane hydrate from Krishna Godavari basin.</title>
        <authorList>
            <person name="Honkalas V.S."/>
            <person name="Dabir A.P."/>
            <person name="Arora P."/>
            <person name="Dhakephalkar P.K."/>
        </authorList>
    </citation>
    <scope>NUCLEOTIDE SEQUENCE [LARGE SCALE GENOMIC DNA]</scope>
    <source>
        <strain evidence="1 2">113A</strain>
    </source>
</reference>
<dbReference type="RefSeq" id="WP_035131395.1">
    <property type="nucleotide sequence ID" value="NZ_JPMD01000014.1"/>
</dbReference>
<dbReference type="STRING" id="318464.IO99_06295"/>
<name>A0A084JE13_9CLOT</name>
<comment type="caution">
    <text evidence="1">The sequence shown here is derived from an EMBL/GenBank/DDBJ whole genome shotgun (WGS) entry which is preliminary data.</text>
</comment>
<protein>
    <submittedName>
        <fullName evidence="1">Uncharacterized protein</fullName>
    </submittedName>
</protein>
<evidence type="ECO:0000313" key="1">
    <source>
        <dbReference type="EMBL" id="KEZ87197.1"/>
    </source>
</evidence>
<accession>A0A084JE13</accession>
<sequence length="125" mass="13820">MNKKLKIKISNDAFDFIIKLLEFHDEYDCIALKEPENGGCCKNSKVDIILDNTINYNVIEDIQGLNIAYSEDLSSNFNEIIIVLKKDSLYLKATPSFTNKSKGCGGCGSKSKDCTSCSGCSMKSK</sequence>
<keyword evidence="2" id="KW-1185">Reference proteome</keyword>
<evidence type="ECO:0000313" key="2">
    <source>
        <dbReference type="Proteomes" id="UP000028542"/>
    </source>
</evidence>
<dbReference type="EMBL" id="JPMD01000014">
    <property type="protein sequence ID" value="KEZ87197.1"/>
    <property type="molecule type" value="Genomic_DNA"/>
</dbReference>
<proteinExistence type="predicted"/>